<evidence type="ECO:0000313" key="2">
    <source>
        <dbReference type="Proteomes" id="UP000017836"/>
    </source>
</evidence>
<dbReference type="HOGENOM" id="CLU_1940944_0_0_1"/>
<protein>
    <submittedName>
        <fullName evidence="1">Uncharacterized protein</fullName>
    </submittedName>
</protein>
<reference evidence="2" key="1">
    <citation type="journal article" date="2013" name="Science">
        <title>The Amborella genome and the evolution of flowering plants.</title>
        <authorList>
            <consortium name="Amborella Genome Project"/>
        </authorList>
    </citation>
    <scope>NUCLEOTIDE SEQUENCE [LARGE SCALE GENOMIC DNA]</scope>
</reference>
<evidence type="ECO:0000313" key="1">
    <source>
        <dbReference type="EMBL" id="ERN11903.1"/>
    </source>
</evidence>
<dbReference type="Gramene" id="ERN11903">
    <property type="protein sequence ID" value="ERN11903"/>
    <property type="gene ID" value="AMTR_s00020p00221480"/>
</dbReference>
<accession>W1PV07</accession>
<proteinExistence type="predicted"/>
<organism evidence="1 2">
    <name type="scientific">Amborella trichopoda</name>
    <dbReference type="NCBI Taxonomy" id="13333"/>
    <lineage>
        <taxon>Eukaryota</taxon>
        <taxon>Viridiplantae</taxon>
        <taxon>Streptophyta</taxon>
        <taxon>Embryophyta</taxon>
        <taxon>Tracheophyta</taxon>
        <taxon>Spermatophyta</taxon>
        <taxon>Magnoliopsida</taxon>
        <taxon>Amborellales</taxon>
        <taxon>Amborellaceae</taxon>
        <taxon>Amborella</taxon>
    </lineage>
</organism>
<name>W1PV07_AMBTC</name>
<sequence length="130" mass="14051">MQIWVLQEGSTWLHKVLPYPTRRAATRRSSGGAQKRAMATASMAAATCITISADAPAPTLMRPRSRLMTTLLRTHRQNKIMATANMGAATCITASAGTVALTQMRPLLLKNPKIISPTSLNKSVDLSIYV</sequence>
<dbReference type="EMBL" id="KI392664">
    <property type="protein sequence ID" value="ERN11903.1"/>
    <property type="molecule type" value="Genomic_DNA"/>
</dbReference>
<gene>
    <name evidence="1" type="ORF">AMTR_s00020p00221480</name>
</gene>
<dbReference type="Proteomes" id="UP000017836">
    <property type="component" value="Unassembled WGS sequence"/>
</dbReference>
<dbReference type="AlphaFoldDB" id="W1PV07"/>
<keyword evidence="2" id="KW-1185">Reference proteome</keyword>